<comment type="caution">
    <text evidence="2">The sequence shown here is derived from an EMBL/GenBank/DDBJ whole genome shotgun (WGS) entry which is preliminary data.</text>
</comment>
<reference evidence="2 3" key="1">
    <citation type="submission" date="2023-01" db="EMBL/GenBank/DDBJ databases">
        <title>Analysis of 21 Apiospora genomes using comparative genomics revels a genus with tremendous synthesis potential of carbohydrate active enzymes and secondary metabolites.</title>
        <authorList>
            <person name="Sorensen T."/>
        </authorList>
    </citation>
    <scope>NUCLEOTIDE SEQUENCE [LARGE SCALE GENOMIC DNA]</scope>
    <source>
        <strain evidence="2 3">CBS 117206</strain>
    </source>
</reference>
<feature type="compositionally biased region" description="Basic residues" evidence="1">
    <location>
        <begin position="97"/>
        <end position="114"/>
    </location>
</feature>
<evidence type="ECO:0000256" key="1">
    <source>
        <dbReference type="SAM" id="MobiDB-lite"/>
    </source>
</evidence>
<feature type="compositionally biased region" description="Pro residues" evidence="1">
    <location>
        <begin position="17"/>
        <end position="27"/>
    </location>
</feature>
<feature type="region of interest" description="Disordered" evidence="1">
    <location>
        <begin position="136"/>
        <end position="157"/>
    </location>
</feature>
<organism evidence="2 3">
    <name type="scientific">Apiospora kogelbergensis</name>
    <dbReference type="NCBI Taxonomy" id="1337665"/>
    <lineage>
        <taxon>Eukaryota</taxon>
        <taxon>Fungi</taxon>
        <taxon>Dikarya</taxon>
        <taxon>Ascomycota</taxon>
        <taxon>Pezizomycotina</taxon>
        <taxon>Sordariomycetes</taxon>
        <taxon>Xylariomycetidae</taxon>
        <taxon>Amphisphaeriales</taxon>
        <taxon>Apiosporaceae</taxon>
        <taxon>Apiospora</taxon>
    </lineage>
</organism>
<gene>
    <name evidence="2" type="ORF">PG999_008440</name>
</gene>
<sequence length="279" mass="30019">MRPLRPDELEADIGPPLAHPPALPPEPAHGDEEADGDETQQDDGHGARRPAVQAAATPHGRGRLAPAAPAREARRQAPDGHRDAHGLGRDPVDARRQRGRRRRRRLLRRPRSVRHGLAAVVRPGGRRHLHAHYAHAQDIDGDGGGGGGVVGRGPRRRCRHGRDAAVDRGVQARFPGEVVVVAYRFYFRTGPVGGIHGLSRTRRRARRGVPHGTAGIGRRGHEGVRRASSAPVVVVAQVVVGARRPRGERVTRYRCERDSMQSGAGVKAGGVVAAPVVMV</sequence>
<protein>
    <submittedName>
        <fullName evidence="2">Uncharacterized protein</fullName>
    </submittedName>
</protein>
<feature type="compositionally biased region" description="Basic residues" evidence="1">
    <location>
        <begin position="199"/>
        <end position="209"/>
    </location>
</feature>
<proteinExistence type="predicted"/>
<evidence type="ECO:0000313" key="2">
    <source>
        <dbReference type="EMBL" id="KAK8105081.1"/>
    </source>
</evidence>
<evidence type="ECO:0000313" key="3">
    <source>
        <dbReference type="Proteomes" id="UP001392437"/>
    </source>
</evidence>
<feature type="compositionally biased region" description="Gly residues" evidence="1">
    <location>
        <begin position="142"/>
        <end position="151"/>
    </location>
</feature>
<dbReference type="Proteomes" id="UP001392437">
    <property type="component" value="Unassembled WGS sequence"/>
</dbReference>
<feature type="compositionally biased region" description="Acidic residues" evidence="1">
    <location>
        <begin position="32"/>
        <end position="41"/>
    </location>
</feature>
<keyword evidence="3" id="KW-1185">Reference proteome</keyword>
<dbReference type="EMBL" id="JAQQWP010000008">
    <property type="protein sequence ID" value="KAK8105081.1"/>
    <property type="molecule type" value="Genomic_DNA"/>
</dbReference>
<name>A0AAW0QSB9_9PEZI</name>
<accession>A0AAW0QSB9</accession>
<dbReference type="AlphaFoldDB" id="A0AAW0QSB9"/>
<feature type="compositionally biased region" description="Basic and acidic residues" evidence="1">
    <location>
        <begin position="71"/>
        <end position="96"/>
    </location>
</feature>
<feature type="region of interest" description="Disordered" evidence="1">
    <location>
        <begin position="1"/>
        <end position="114"/>
    </location>
</feature>
<feature type="region of interest" description="Disordered" evidence="1">
    <location>
        <begin position="197"/>
        <end position="222"/>
    </location>
</feature>